<dbReference type="STRING" id="1227456.C450_17377"/>
<proteinExistence type="inferred from homology"/>
<dbReference type="GO" id="GO:0006865">
    <property type="term" value="P:amino acid transport"/>
    <property type="evidence" value="ECO:0007669"/>
    <property type="project" value="UniProtKB-KW"/>
</dbReference>
<feature type="transmembrane region" description="Helical" evidence="9">
    <location>
        <begin position="116"/>
        <end position="134"/>
    </location>
</feature>
<sequence length="323" mass="33950">MSLLAETVRILLNGLQTGAIYVLLAIGLSIILGTLKFVNFAHGALYVVGLYVGLLVSQETTFSQGQLAEFGFGTLGLDMGFLAALIIVPIIVFVLGMAMERFVARPFYDRPDTDQILLTFGLAIVVQQALRVLFGGNSQSFAQPAWASGAVQLPLVGGFPQWRLWVIVITAVLVVLVYALIEFTDFGLTVRAGTQDSEMVQLLGIKITRPYIAVFGIGAALAGVAGVVGGPLTVVNPTVGTDVLVPAFLTVVIGGLGSIRGAVLGGLILGITQSFLIQWSLVIPALGINYGLAPWSQVGIYAIAAIILLVRPQGLLGSEVDIS</sequence>
<evidence type="ECO:0000256" key="8">
    <source>
        <dbReference type="ARBA" id="ARBA00037998"/>
    </source>
</evidence>
<evidence type="ECO:0000313" key="11">
    <source>
        <dbReference type="Proteomes" id="UP000011625"/>
    </source>
</evidence>
<evidence type="ECO:0000256" key="3">
    <source>
        <dbReference type="ARBA" id="ARBA00022475"/>
    </source>
</evidence>
<name>M0MUK5_9EURY</name>
<feature type="transmembrane region" description="Helical" evidence="9">
    <location>
        <begin position="211"/>
        <end position="232"/>
    </location>
</feature>
<feature type="transmembrane region" description="Helical" evidence="9">
    <location>
        <begin position="70"/>
        <end position="95"/>
    </location>
</feature>
<dbReference type="GO" id="GO:0022857">
    <property type="term" value="F:transmembrane transporter activity"/>
    <property type="evidence" value="ECO:0007669"/>
    <property type="project" value="InterPro"/>
</dbReference>
<evidence type="ECO:0000256" key="1">
    <source>
        <dbReference type="ARBA" id="ARBA00004651"/>
    </source>
</evidence>
<evidence type="ECO:0000256" key="2">
    <source>
        <dbReference type="ARBA" id="ARBA00022448"/>
    </source>
</evidence>
<dbReference type="InterPro" id="IPR001851">
    <property type="entry name" value="ABC_transp_permease"/>
</dbReference>
<organism evidence="10 11">
    <name type="scientific">Halococcus salifodinae DSM 8989</name>
    <dbReference type="NCBI Taxonomy" id="1227456"/>
    <lineage>
        <taxon>Archaea</taxon>
        <taxon>Methanobacteriati</taxon>
        <taxon>Methanobacteriota</taxon>
        <taxon>Stenosarchaea group</taxon>
        <taxon>Halobacteria</taxon>
        <taxon>Halobacteriales</taxon>
        <taxon>Halococcaceae</taxon>
        <taxon>Halococcus</taxon>
    </lineage>
</organism>
<comment type="subcellular location">
    <subcellularLocation>
        <location evidence="1">Cell membrane</location>
        <topology evidence="1">Multi-pass membrane protein</topology>
    </subcellularLocation>
</comment>
<dbReference type="EMBL" id="AOME01000078">
    <property type="protein sequence ID" value="EMA49311.1"/>
    <property type="molecule type" value="Genomic_DNA"/>
</dbReference>
<accession>M0MUK5</accession>
<evidence type="ECO:0000256" key="7">
    <source>
        <dbReference type="ARBA" id="ARBA00023136"/>
    </source>
</evidence>
<comment type="caution">
    <text evidence="10">The sequence shown here is derived from an EMBL/GenBank/DDBJ whole genome shotgun (WGS) entry which is preliminary data.</text>
</comment>
<feature type="transmembrane region" description="Helical" evidence="9">
    <location>
        <begin position="162"/>
        <end position="181"/>
    </location>
</feature>
<evidence type="ECO:0000256" key="4">
    <source>
        <dbReference type="ARBA" id="ARBA00022692"/>
    </source>
</evidence>
<keyword evidence="6 9" id="KW-1133">Transmembrane helix</keyword>
<dbReference type="Pfam" id="PF02653">
    <property type="entry name" value="BPD_transp_2"/>
    <property type="match status" value="1"/>
</dbReference>
<dbReference type="RefSeq" id="WP_005045516.1">
    <property type="nucleotide sequence ID" value="NZ_AOME01000078.1"/>
</dbReference>
<dbReference type="AlphaFoldDB" id="M0MUK5"/>
<feature type="transmembrane region" description="Helical" evidence="9">
    <location>
        <begin position="12"/>
        <end position="33"/>
    </location>
</feature>
<dbReference type="PANTHER" id="PTHR11795:SF442">
    <property type="entry name" value="ABC TRANSPORTER ATP-BINDING PROTEIN"/>
    <property type="match status" value="1"/>
</dbReference>
<dbReference type="OrthoDB" id="43815at2157"/>
<keyword evidence="5" id="KW-0029">Amino-acid transport</keyword>
<evidence type="ECO:0000256" key="5">
    <source>
        <dbReference type="ARBA" id="ARBA00022970"/>
    </source>
</evidence>
<gene>
    <name evidence="10" type="ORF">C450_17377</name>
</gene>
<keyword evidence="2" id="KW-0813">Transport</keyword>
<dbReference type="InterPro" id="IPR052157">
    <property type="entry name" value="BCAA_transport_permease"/>
</dbReference>
<evidence type="ECO:0000256" key="9">
    <source>
        <dbReference type="SAM" id="Phobius"/>
    </source>
</evidence>
<keyword evidence="3" id="KW-1003">Cell membrane</keyword>
<protein>
    <submittedName>
        <fullName evidence="10">Branched-chain amino acid ABC transporter permease</fullName>
    </submittedName>
</protein>
<feature type="transmembrane region" description="Helical" evidence="9">
    <location>
        <begin position="292"/>
        <end position="310"/>
    </location>
</feature>
<dbReference type="PANTHER" id="PTHR11795">
    <property type="entry name" value="BRANCHED-CHAIN AMINO ACID TRANSPORT SYSTEM PERMEASE PROTEIN LIVH"/>
    <property type="match status" value="1"/>
</dbReference>
<reference evidence="10 11" key="1">
    <citation type="journal article" date="2014" name="PLoS Genet.">
        <title>Phylogenetically driven sequencing of extremely halophilic archaea reveals strategies for static and dynamic osmo-response.</title>
        <authorList>
            <person name="Becker E.A."/>
            <person name="Seitzer P.M."/>
            <person name="Tritt A."/>
            <person name="Larsen D."/>
            <person name="Krusor M."/>
            <person name="Yao A.I."/>
            <person name="Wu D."/>
            <person name="Madern D."/>
            <person name="Eisen J.A."/>
            <person name="Darling A.E."/>
            <person name="Facciotti M.T."/>
        </authorList>
    </citation>
    <scope>NUCLEOTIDE SEQUENCE [LARGE SCALE GENOMIC DNA]</scope>
    <source>
        <strain evidence="10 11">DSM 8989</strain>
    </source>
</reference>
<dbReference type="Proteomes" id="UP000011625">
    <property type="component" value="Unassembled WGS sequence"/>
</dbReference>
<keyword evidence="4 9" id="KW-0812">Transmembrane</keyword>
<keyword evidence="11" id="KW-1185">Reference proteome</keyword>
<keyword evidence="7 9" id="KW-0472">Membrane</keyword>
<evidence type="ECO:0000256" key="6">
    <source>
        <dbReference type="ARBA" id="ARBA00022989"/>
    </source>
</evidence>
<comment type="similarity">
    <text evidence="8">Belongs to the binding-protein-dependent transport system permease family. LivHM subfamily.</text>
</comment>
<evidence type="ECO:0000313" key="10">
    <source>
        <dbReference type="EMBL" id="EMA49311.1"/>
    </source>
</evidence>
<feature type="transmembrane region" description="Helical" evidence="9">
    <location>
        <begin position="40"/>
        <end position="58"/>
    </location>
</feature>
<dbReference type="GO" id="GO:0005886">
    <property type="term" value="C:plasma membrane"/>
    <property type="evidence" value="ECO:0007669"/>
    <property type="project" value="UniProtKB-SubCell"/>
</dbReference>
<dbReference type="PATRIC" id="fig|1227456.3.peg.3535"/>
<dbReference type="CDD" id="cd06582">
    <property type="entry name" value="TM_PBP1_LivH_like"/>
    <property type="match status" value="1"/>
</dbReference>